<dbReference type="GO" id="GO:0003677">
    <property type="term" value="F:DNA binding"/>
    <property type="evidence" value="ECO:0007669"/>
    <property type="project" value="UniProtKB-KW"/>
</dbReference>
<keyword evidence="3" id="KW-0238">DNA-binding</keyword>
<dbReference type="CDD" id="cd17246">
    <property type="entry name" value="RMtype1_S_SonII-TRD2-CR2_like"/>
    <property type="match status" value="1"/>
</dbReference>
<keyword evidence="7" id="KW-1185">Reference proteome</keyword>
<feature type="domain" description="Type I restriction modification DNA specificity" evidence="5">
    <location>
        <begin position="236"/>
        <end position="384"/>
    </location>
</feature>
<dbReference type="InterPro" id="IPR000055">
    <property type="entry name" value="Restrct_endonuc_typeI_TRD"/>
</dbReference>
<evidence type="ECO:0000259" key="5">
    <source>
        <dbReference type="Pfam" id="PF01420"/>
    </source>
</evidence>
<dbReference type="InterPro" id="IPR044946">
    <property type="entry name" value="Restrct_endonuc_typeI_TRD_sf"/>
</dbReference>
<dbReference type="PANTHER" id="PTHR43140">
    <property type="entry name" value="TYPE-1 RESTRICTION ENZYME ECOKI SPECIFICITY PROTEIN"/>
    <property type="match status" value="1"/>
</dbReference>
<comment type="caution">
    <text evidence="6">The sequence shown here is derived from an EMBL/GenBank/DDBJ whole genome shotgun (WGS) entry which is preliminary data.</text>
</comment>
<dbReference type="OrthoDB" id="5363772at2"/>
<proteinExistence type="inferred from homology"/>
<comment type="similarity">
    <text evidence="1">Belongs to the type-I restriction system S methylase family.</text>
</comment>
<evidence type="ECO:0000256" key="3">
    <source>
        <dbReference type="ARBA" id="ARBA00023125"/>
    </source>
</evidence>
<evidence type="ECO:0000313" key="7">
    <source>
        <dbReference type="Proteomes" id="UP000321899"/>
    </source>
</evidence>
<accession>A0A5Q4VCR2</accession>
<dbReference type="SUPFAM" id="SSF116734">
    <property type="entry name" value="DNA methylase specificity domain"/>
    <property type="match status" value="2"/>
</dbReference>
<dbReference type="Pfam" id="PF01420">
    <property type="entry name" value="Methylase_S"/>
    <property type="match status" value="2"/>
</dbReference>
<organism evidence="6 7">
    <name type="scientific">Desulfobotulus mexicanus</name>
    <dbReference type="NCBI Taxonomy" id="2586642"/>
    <lineage>
        <taxon>Bacteria</taxon>
        <taxon>Pseudomonadati</taxon>
        <taxon>Thermodesulfobacteriota</taxon>
        <taxon>Desulfobacteria</taxon>
        <taxon>Desulfobacterales</taxon>
        <taxon>Desulfobacteraceae</taxon>
        <taxon>Desulfobotulus</taxon>
    </lineage>
</organism>
<feature type="compositionally biased region" description="Basic and acidic residues" evidence="4">
    <location>
        <begin position="430"/>
        <end position="439"/>
    </location>
</feature>
<dbReference type="CDD" id="cd17254">
    <property type="entry name" value="RMtype1_S_FclI-TRD1-CR1_like"/>
    <property type="match status" value="1"/>
</dbReference>
<protein>
    <submittedName>
        <fullName evidence="6">Specificity determinant for hsdM and hsdR</fullName>
    </submittedName>
</protein>
<dbReference type="PANTHER" id="PTHR43140:SF1">
    <property type="entry name" value="TYPE I RESTRICTION ENZYME ECOKI SPECIFICITY SUBUNIT"/>
    <property type="match status" value="1"/>
</dbReference>
<dbReference type="Proteomes" id="UP000321899">
    <property type="component" value="Unassembled WGS sequence"/>
</dbReference>
<gene>
    <name evidence="6" type="ORF">FIM25_05300</name>
</gene>
<dbReference type="Gene3D" id="3.90.220.20">
    <property type="entry name" value="DNA methylase specificity domains"/>
    <property type="match status" value="2"/>
</dbReference>
<name>A0A5Q4VCR2_9BACT</name>
<dbReference type="InterPro" id="IPR051212">
    <property type="entry name" value="Type-I_RE_S_subunit"/>
</dbReference>
<feature type="region of interest" description="Disordered" evidence="4">
    <location>
        <begin position="430"/>
        <end position="454"/>
    </location>
</feature>
<dbReference type="GO" id="GO:0009307">
    <property type="term" value="P:DNA restriction-modification system"/>
    <property type="evidence" value="ECO:0007669"/>
    <property type="project" value="UniProtKB-KW"/>
</dbReference>
<feature type="domain" description="Type I restriction modification DNA specificity" evidence="5">
    <location>
        <begin position="10"/>
        <end position="180"/>
    </location>
</feature>
<evidence type="ECO:0000256" key="1">
    <source>
        <dbReference type="ARBA" id="ARBA00010923"/>
    </source>
</evidence>
<evidence type="ECO:0000313" key="6">
    <source>
        <dbReference type="EMBL" id="TYT75494.1"/>
    </source>
</evidence>
<keyword evidence="2" id="KW-0680">Restriction system</keyword>
<sequence length="454" mass="52056">MKDEDLQDCWTVAKIGEICDLINGRAFKPSEWSQKGLPILRIQNLNNPNASFNYFDGSFDDKHRVNNGDLLFAWSGTPGTSFGAHIWKRENSVLNQHIFKVVFDENSINKSFFCYAINQKLDELILSAHGGVGLRHITKSKFENTNIVLPSWSEQKEIASRLDDLLTRIDRLKTRLDAIPQILKRFRQSVLAAAVSGRLTEVENKDKTKWIFEKISSFCESISDGDHQAPPRSEKGIPFLVISDLSKGFVNFENVTRWVPNEYYESIKEIRKPRKYDILYTVTGSFGISVVVNDDKEFCFQRHIALLKPKHDKVNYKFLQILLSSPEGFQQASTSATGTAQKTVSLKSLRNFIFYFPPIQEQDEIVRRVEQLFAFADQIENRVKDARAKAEHMTPSVLARAFRGELTADWREQHPHLISGENSAKALLEKIRSQKESLKPAKKTRTRSTDRKKD</sequence>
<evidence type="ECO:0000256" key="4">
    <source>
        <dbReference type="SAM" id="MobiDB-lite"/>
    </source>
</evidence>
<dbReference type="RefSeq" id="WP_139447045.1">
    <property type="nucleotide sequence ID" value="NZ_VDMB01000004.1"/>
</dbReference>
<dbReference type="EMBL" id="VDMB01000004">
    <property type="protein sequence ID" value="TYT75494.1"/>
    <property type="molecule type" value="Genomic_DNA"/>
</dbReference>
<reference evidence="6 7" key="1">
    <citation type="submission" date="2019-06" db="EMBL/GenBank/DDBJ databases">
        <title>Desulfobotulus mexicanus sp. nov., a novel sulfate-reducing bacterium isolated from the sediment of an alkaline crater lake in Mexico.</title>
        <authorList>
            <person name="Hirschler-Rea A."/>
        </authorList>
    </citation>
    <scope>NUCLEOTIDE SEQUENCE [LARGE SCALE GENOMIC DNA]</scope>
    <source>
        <strain evidence="6 7">PAR22N</strain>
    </source>
</reference>
<evidence type="ECO:0000256" key="2">
    <source>
        <dbReference type="ARBA" id="ARBA00022747"/>
    </source>
</evidence>
<dbReference type="AlphaFoldDB" id="A0A5Q4VCR2"/>